<dbReference type="Gene3D" id="2.30.30.40">
    <property type="entry name" value="SH3 Domains"/>
    <property type="match status" value="1"/>
</dbReference>
<reference evidence="4" key="1">
    <citation type="submission" date="2020-05" db="UniProtKB">
        <authorList>
            <consortium name="EnsemblMetazoa"/>
        </authorList>
    </citation>
    <scope>IDENTIFICATION</scope>
    <source>
        <strain evidence="4">BB02</strain>
    </source>
</reference>
<feature type="domain" description="SH3" evidence="3">
    <location>
        <begin position="8"/>
        <end position="80"/>
    </location>
</feature>
<name>A0A2C9LDR5_BIOGL</name>
<protein>
    <recommendedName>
        <fullName evidence="3">SH3 domain-containing protein</fullName>
    </recommendedName>
</protein>
<organism evidence="4 5">
    <name type="scientific">Biomphalaria glabrata</name>
    <name type="common">Bloodfluke planorb</name>
    <name type="synonym">Freshwater snail</name>
    <dbReference type="NCBI Taxonomy" id="6526"/>
    <lineage>
        <taxon>Eukaryota</taxon>
        <taxon>Metazoa</taxon>
        <taxon>Spiralia</taxon>
        <taxon>Lophotrochozoa</taxon>
        <taxon>Mollusca</taxon>
        <taxon>Gastropoda</taxon>
        <taxon>Heterobranchia</taxon>
        <taxon>Euthyneura</taxon>
        <taxon>Panpulmonata</taxon>
        <taxon>Hygrophila</taxon>
        <taxon>Lymnaeoidea</taxon>
        <taxon>Planorbidae</taxon>
        <taxon>Biomphalaria</taxon>
    </lineage>
</organism>
<evidence type="ECO:0000313" key="5">
    <source>
        <dbReference type="Proteomes" id="UP000076420"/>
    </source>
</evidence>
<dbReference type="VEuPathDB" id="VectorBase:BGLAX_039401"/>
<dbReference type="EnsemblMetazoa" id="BGLB029875-RA">
    <property type="protein sequence ID" value="BGLB029875-PA"/>
    <property type="gene ID" value="BGLB029875"/>
</dbReference>
<dbReference type="AlphaFoldDB" id="A0A2C9LDR5"/>
<dbReference type="KEGG" id="bgt:106052841"/>
<dbReference type="CDD" id="cd11862">
    <property type="entry name" value="SH3_MPP"/>
    <property type="match status" value="1"/>
</dbReference>
<dbReference type="SUPFAM" id="SSF50044">
    <property type="entry name" value="SH3-domain"/>
    <property type="match status" value="1"/>
</dbReference>
<gene>
    <name evidence="4" type="primary">106052841</name>
</gene>
<dbReference type="VEuPathDB" id="VectorBase:BGLB029875"/>
<evidence type="ECO:0000259" key="3">
    <source>
        <dbReference type="PROSITE" id="PS50002"/>
    </source>
</evidence>
<proteinExistence type="predicted"/>
<dbReference type="PROSITE" id="PS50002">
    <property type="entry name" value="SH3"/>
    <property type="match status" value="1"/>
</dbReference>
<evidence type="ECO:0000256" key="2">
    <source>
        <dbReference type="PROSITE-ProRule" id="PRU00192"/>
    </source>
</evidence>
<dbReference type="InterPro" id="IPR001452">
    <property type="entry name" value="SH3_domain"/>
</dbReference>
<dbReference type="PANTHER" id="PTHR23122">
    <property type="entry name" value="MEMBRANE-ASSOCIATED GUANYLATE KINASE MAGUK"/>
    <property type="match status" value="1"/>
</dbReference>
<dbReference type="InterPro" id="IPR050716">
    <property type="entry name" value="MAGUK"/>
</dbReference>
<dbReference type="Pfam" id="PF00018">
    <property type="entry name" value="SH3_1"/>
    <property type="match status" value="1"/>
</dbReference>
<sequence length="131" mass="15097">MIENILIHFQLKVRCLFSFDPETDEHIPCREAGLKFKIGDILEIVNDEDSTWWQAKFVADSMGINAAGTISSARLIPSKHYQESVEIMRRVLLREAKNPPRSISPCRYSPKIPKQKRLRKTMYHIVQSGGK</sequence>
<evidence type="ECO:0000256" key="1">
    <source>
        <dbReference type="ARBA" id="ARBA00022443"/>
    </source>
</evidence>
<keyword evidence="1 2" id="KW-0728">SH3 domain</keyword>
<dbReference type="Proteomes" id="UP000076420">
    <property type="component" value="Unassembled WGS sequence"/>
</dbReference>
<dbReference type="InterPro" id="IPR036028">
    <property type="entry name" value="SH3-like_dom_sf"/>
</dbReference>
<dbReference type="STRING" id="6526.A0A2C9LDR5"/>
<evidence type="ECO:0000313" key="4">
    <source>
        <dbReference type="EnsemblMetazoa" id="BGLB029875-PA"/>
    </source>
</evidence>
<accession>A0A2C9LDR5</accession>